<dbReference type="EMBL" id="FXUL01000016">
    <property type="protein sequence ID" value="SMP70650.1"/>
    <property type="molecule type" value="Genomic_DNA"/>
</dbReference>
<sequence>MRTTVKSAFALGMLLAALAGCQRNDTARTEGPAEQVGQKLDQAAVKAAEGINKLAEKAGKGMEKAGESMQNAAKDAQTKNGEKQ</sequence>
<evidence type="ECO:0000313" key="4">
    <source>
        <dbReference type="Proteomes" id="UP001158049"/>
    </source>
</evidence>
<feature type="chain" id="PRO_5045542191" description="Apolipophorin" evidence="2">
    <location>
        <begin position="20"/>
        <end position="84"/>
    </location>
</feature>
<keyword evidence="2" id="KW-0732">Signal</keyword>
<proteinExistence type="predicted"/>
<organism evidence="3 4">
    <name type="scientific">Noviherbaspirillum suwonense</name>
    <dbReference type="NCBI Taxonomy" id="1224511"/>
    <lineage>
        <taxon>Bacteria</taxon>
        <taxon>Pseudomonadati</taxon>
        <taxon>Pseudomonadota</taxon>
        <taxon>Betaproteobacteria</taxon>
        <taxon>Burkholderiales</taxon>
        <taxon>Oxalobacteraceae</taxon>
        <taxon>Noviherbaspirillum</taxon>
    </lineage>
</organism>
<evidence type="ECO:0000313" key="3">
    <source>
        <dbReference type="EMBL" id="SMP70650.1"/>
    </source>
</evidence>
<keyword evidence="4" id="KW-1185">Reference proteome</keyword>
<accession>A0ABY1QGJ1</accession>
<dbReference type="PROSITE" id="PS51257">
    <property type="entry name" value="PROKAR_LIPOPROTEIN"/>
    <property type="match status" value="1"/>
</dbReference>
<reference evidence="3 4" key="1">
    <citation type="submission" date="2017-05" db="EMBL/GenBank/DDBJ databases">
        <authorList>
            <person name="Varghese N."/>
            <person name="Submissions S."/>
        </authorList>
    </citation>
    <scope>NUCLEOTIDE SEQUENCE [LARGE SCALE GENOMIC DNA]</scope>
    <source>
        <strain evidence="3 4">DSM 26001</strain>
    </source>
</reference>
<feature type="region of interest" description="Disordered" evidence="1">
    <location>
        <begin position="58"/>
        <end position="84"/>
    </location>
</feature>
<dbReference type="RefSeq" id="WP_283443824.1">
    <property type="nucleotide sequence ID" value="NZ_FXUL01000016.1"/>
</dbReference>
<evidence type="ECO:0008006" key="5">
    <source>
        <dbReference type="Google" id="ProtNLM"/>
    </source>
</evidence>
<comment type="caution">
    <text evidence="3">The sequence shown here is derived from an EMBL/GenBank/DDBJ whole genome shotgun (WGS) entry which is preliminary data.</text>
</comment>
<gene>
    <name evidence="3" type="ORF">SAMN06295970_11651</name>
</gene>
<dbReference type="Proteomes" id="UP001158049">
    <property type="component" value="Unassembled WGS sequence"/>
</dbReference>
<feature type="signal peptide" evidence="2">
    <location>
        <begin position="1"/>
        <end position="19"/>
    </location>
</feature>
<name>A0ABY1QGJ1_9BURK</name>
<evidence type="ECO:0000256" key="2">
    <source>
        <dbReference type="SAM" id="SignalP"/>
    </source>
</evidence>
<protein>
    <recommendedName>
        <fullName evidence="5">Apolipophorin</fullName>
    </recommendedName>
</protein>
<evidence type="ECO:0000256" key="1">
    <source>
        <dbReference type="SAM" id="MobiDB-lite"/>
    </source>
</evidence>